<sequence>MEEQRGVTRGVNHKKGIQSQEIGRGLFGHPPITRRPPWIFPELREAQDGHVVINGNLTYSGHEVFGFLKGVRKERTETELYKNRFHLIQKLEDGIPVSENCSE</sequence>
<evidence type="ECO:0000313" key="2">
    <source>
        <dbReference type="EMBL" id="RMC19205.1"/>
    </source>
</evidence>
<proteinExistence type="predicted"/>
<name>A0A3M0L1C4_HIRRU</name>
<keyword evidence="3" id="KW-1185">Reference proteome</keyword>
<reference evidence="2 3" key="1">
    <citation type="submission" date="2018-07" db="EMBL/GenBank/DDBJ databases">
        <title>A high quality draft genome assembly of the barn swallow (H. rustica rustica).</title>
        <authorList>
            <person name="Formenti G."/>
            <person name="Chiara M."/>
            <person name="Poveda L."/>
            <person name="Francoijs K.-J."/>
            <person name="Bonisoli-Alquati A."/>
            <person name="Canova L."/>
            <person name="Gianfranceschi L."/>
            <person name="Horner D.S."/>
            <person name="Saino N."/>
        </authorList>
    </citation>
    <scope>NUCLEOTIDE SEQUENCE [LARGE SCALE GENOMIC DNA]</scope>
    <source>
        <strain evidence="2">Chelidonia</strain>
        <tissue evidence="2">Blood</tissue>
    </source>
</reference>
<gene>
    <name evidence="2" type="ORF">DUI87_03810</name>
</gene>
<evidence type="ECO:0000256" key="1">
    <source>
        <dbReference type="SAM" id="MobiDB-lite"/>
    </source>
</evidence>
<dbReference type="AlphaFoldDB" id="A0A3M0L1C4"/>
<dbReference type="Proteomes" id="UP000269221">
    <property type="component" value="Unassembled WGS sequence"/>
</dbReference>
<protein>
    <submittedName>
        <fullName evidence="2">Uncharacterized protein</fullName>
    </submittedName>
</protein>
<organism evidence="2 3">
    <name type="scientific">Hirundo rustica rustica</name>
    <dbReference type="NCBI Taxonomy" id="333673"/>
    <lineage>
        <taxon>Eukaryota</taxon>
        <taxon>Metazoa</taxon>
        <taxon>Chordata</taxon>
        <taxon>Craniata</taxon>
        <taxon>Vertebrata</taxon>
        <taxon>Euteleostomi</taxon>
        <taxon>Archelosauria</taxon>
        <taxon>Archosauria</taxon>
        <taxon>Dinosauria</taxon>
        <taxon>Saurischia</taxon>
        <taxon>Theropoda</taxon>
        <taxon>Coelurosauria</taxon>
        <taxon>Aves</taxon>
        <taxon>Neognathae</taxon>
        <taxon>Neoaves</taxon>
        <taxon>Telluraves</taxon>
        <taxon>Australaves</taxon>
        <taxon>Passeriformes</taxon>
        <taxon>Sylvioidea</taxon>
        <taxon>Hirundinidae</taxon>
        <taxon>Hirundo</taxon>
    </lineage>
</organism>
<dbReference type="EMBL" id="QRBI01000095">
    <property type="protein sequence ID" value="RMC19205.1"/>
    <property type="molecule type" value="Genomic_DNA"/>
</dbReference>
<comment type="caution">
    <text evidence="2">The sequence shown here is derived from an EMBL/GenBank/DDBJ whole genome shotgun (WGS) entry which is preliminary data.</text>
</comment>
<evidence type="ECO:0000313" key="3">
    <source>
        <dbReference type="Proteomes" id="UP000269221"/>
    </source>
</evidence>
<feature type="region of interest" description="Disordered" evidence="1">
    <location>
        <begin position="1"/>
        <end position="30"/>
    </location>
</feature>
<accession>A0A3M0L1C4</accession>